<organism evidence="3 4">
    <name type="scientific">Elysia marginata</name>
    <dbReference type="NCBI Taxonomy" id="1093978"/>
    <lineage>
        <taxon>Eukaryota</taxon>
        <taxon>Metazoa</taxon>
        <taxon>Spiralia</taxon>
        <taxon>Lophotrochozoa</taxon>
        <taxon>Mollusca</taxon>
        <taxon>Gastropoda</taxon>
        <taxon>Heterobranchia</taxon>
        <taxon>Euthyneura</taxon>
        <taxon>Panpulmonata</taxon>
        <taxon>Sacoglossa</taxon>
        <taxon>Placobranchoidea</taxon>
        <taxon>Plakobranchidae</taxon>
        <taxon>Elysia</taxon>
    </lineage>
</organism>
<evidence type="ECO:0000256" key="2">
    <source>
        <dbReference type="SAM" id="Phobius"/>
    </source>
</evidence>
<protein>
    <submittedName>
        <fullName evidence="3">Amino acid transporter</fullName>
    </submittedName>
</protein>
<dbReference type="EMBL" id="BMAT01007572">
    <property type="protein sequence ID" value="GFR67026.1"/>
    <property type="molecule type" value="Genomic_DNA"/>
</dbReference>
<comment type="caution">
    <text evidence="3">The sequence shown here is derived from an EMBL/GenBank/DDBJ whole genome shotgun (WGS) entry which is preliminary data.</text>
</comment>
<keyword evidence="2" id="KW-1133">Transmembrane helix</keyword>
<sequence length="112" mass="12619">METSVSAVSQTFNPQTSVPQTSVPHQQTSLTGTDCLPKNNMPEFEVMPNEPEKSRKKSMGRQILMDNLLIILIVIAVFIGVGMGVGLRGVWEYDDYQKIWYLEVRTRSVCVI</sequence>
<feature type="transmembrane region" description="Helical" evidence="2">
    <location>
        <begin position="63"/>
        <end position="87"/>
    </location>
</feature>
<evidence type="ECO:0000313" key="4">
    <source>
        <dbReference type="Proteomes" id="UP000762676"/>
    </source>
</evidence>
<evidence type="ECO:0000256" key="1">
    <source>
        <dbReference type="SAM" id="MobiDB-lite"/>
    </source>
</evidence>
<dbReference type="AlphaFoldDB" id="A0AAV4F3M9"/>
<feature type="compositionally biased region" description="Polar residues" evidence="1">
    <location>
        <begin position="1"/>
        <end position="32"/>
    </location>
</feature>
<feature type="region of interest" description="Disordered" evidence="1">
    <location>
        <begin position="1"/>
        <end position="57"/>
    </location>
</feature>
<dbReference type="Proteomes" id="UP000762676">
    <property type="component" value="Unassembled WGS sequence"/>
</dbReference>
<keyword evidence="2" id="KW-0472">Membrane</keyword>
<accession>A0AAV4F3M9</accession>
<name>A0AAV4F3M9_9GAST</name>
<evidence type="ECO:0000313" key="3">
    <source>
        <dbReference type="EMBL" id="GFR67026.1"/>
    </source>
</evidence>
<proteinExistence type="predicted"/>
<keyword evidence="2" id="KW-0812">Transmembrane</keyword>
<keyword evidence="4" id="KW-1185">Reference proteome</keyword>
<gene>
    <name evidence="3" type="ORF">ElyMa_003696600</name>
</gene>
<reference evidence="3 4" key="1">
    <citation type="journal article" date="2021" name="Elife">
        <title>Chloroplast acquisition without the gene transfer in kleptoplastic sea slugs, Plakobranchus ocellatus.</title>
        <authorList>
            <person name="Maeda T."/>
            <person name="Takahashi S."/>
            <person name="Yoshida T."/>
            <person name="Shimamura S."/>
            <person name="Takaki Y."/>
            <person name="Nagai Y."/>
            <person name="Toyoda A."/>
            <person name="Suzuki Y."/>
            <person name="Arimoto A."/>
            <person name="Ishii H."/>
            <person name="Satoh N."/>
            <person name="Nishiyama T."/>
            <person name="Hasebe M."/>
            <person name="Maruyama T."/>
            <person name="Minagawa J."/>
            <person name="Obokata J."/>
            <person name="Shigenobu S."/>
        </authorList>
    </citation>
    <scope>NUCLEOTIDE SEQUENCE [LARGE SCALE GENOMIC DNA]</scope>
</reference>